<dbReference type="Proteomes" id="UP000887561">
    <property type="component" value="Unplaced"/>
</dbReference>
<keyword evidence="9" id="KW-0456">Lyase</keyword>
<reference evidence="13" key="1">
    <citation type="submission" date="2022-11" db="UniProtKB">
        <authorList>
            <consortium name="WormBaseParasite"/>
        </authorList>
    </citation>
    <scope>IDENTIFICATION</scope>
</reference>
<evidence type="ECO:0000256" key="7">
    <source>
        <dbReference type="ARBA" id="ARBA00022729"/>
    </source>
</evidence>
<keyword evidence="12" id="KW-1185">Reference proteome</keyword>
<dbReference type="WBParaSite" id="scaffold11376_cov191.g15518">
    <property type="protein sequence ID" value="scaffold11376_cov191.g15518"/>
    <property type="gene ID" value="scaffold11376_cov191.g15518"/>
</dbReference>
<dbReference type="EC" id="4.2.2.2" evidence="5"/>
<evidence type="ECO:0000256" key="2">
    <source>
        <dbReference type="ARBA" id="ARBA00001913"/>
    </source>
</evidence>
<comment type="subcellular location">
    <subcellularLocation>
        <location evidence="3">Secreted</location>
    </subcellularLocation>
</comment>
<proteinExistence type="inferred from homology"/>
<keyword evidence="8" id="KW-0106">Calcium</keyword>
<comment type="function">
    <text evidence="10">Pectinolytic enzyme consist of four classes of enzymes: pectin lyase, polygalacturonase, pectin methylesterase and rhamnogalacturonase. Among pectinolytic enzymes, pectin lyase is the most important in depolymerization of pectin, since it cleaves internal glycosidic bonds of highly methylated pectins. Favors pectate, the anion, over pectin, the methyl ester.</text>
</comment>
<keyword evidence="7" id="KW-0732">Signal</keyword>
<evidence type="ECO:0000256" key="8">
    <source>
        <dbReference type="ARBA" id="ARBA00022837"/>
    </source>
</evidence>
<keyword evidence="6" id="KW-0964">Secreted</keyword>
<dbReference type="InterPro" id="IPR004898">
    <property type="entry name" value="Pectate_lyase_PlyH/PlyE-like"/>
</dbReference>
<sequence>DGAKFCNFPKPSSTNYTKTGKVISGYNDFKMQRIILQGSPGTCNPKIPKQWNSLFTVKDGGTVANLILGVAPDGTSADISCMGSCTLKNVWWENACWRAASFRATAEFNSRRTHQEGDSTQYTYIVDGGGALDGFQKIFDQSGPGKTIVKNFCAANSQIILRSCGDCGRQYQRDLTIVDSKFKGPGLLIMGPNHQYQDKVTLRNVSVYGYNNPATKMAFACVEAVQNAANPWQYAWIPGKAGTGSSCNYPASAFKVASRNNVTKTGFYVRGDQDVDFEMQRIRLNGNPGTCNPKIPKQWGSVITVADGGTVRNVILGVSSDGTSADINCMGSCTLKNVWWENVCWRAASFRATAEYNRRRTNQEGDSTGYTYIVDGGGALDGFQKIFDQSGPGKTIVKNFCAVNCAIGLASCGNCGRQYKRDMTIEDSRFKGPTITIISANKQYQDKVTLQNITVYGNNNPATETTFVCSEYFGENVGDPWKYSYKPGQAGTGSSCNYPASAVKVIN</sequence>
<dbReference type="Gene3D" id="2.160.20.10">
    <property type="entry name" value="Single-stranded right-handed beta-helix, Pectin lyase-like"/>
    <property type="match status" value="2"/>
</dbReference>
<evidence type="ECO:0000313" key="13">
    <source>
        <dbReference type="WBParaSite" id="scaffold11376_cov191.g15518"/>
    </source>
</evidence>
<protein>
    <recommendedName>
        <fullName evidence="11">Probable pectate lyase F</fullName>
        <ecNumber evidence="5">4.2.2.2</ecNumber>
    </recommendedName>
</protein>
<name>A0A915LIP4_MELJA</name>
<evidence type="ECO:0000313" key="12">
    <source>
        <dbReference type="Proteomes" id="UP000887561"/>
    </source>
</evidence>
<organism evidence="12 13">
    <name type="scientific">Meloidogyne javanica</name>
    <name type="common">Root-knot nematode worm</name>
    <dbReference type="NCBI Taxonomy" id="6303"/>
    <lineage>
        <taxon>Eukaryota</taxon>
        <taxon>Metazoa</taxon>
        <taxon>Ecdysozoa</taxon>
        <taxon>Nematoda</taxon>
        <taxon>Chromadorea</taxon>
        <taxon>Rhabditida</taxon>
        <taxon>Tylenchina</taxon>
        <taxon>Tylenchomorpha</taxon>
        <taxon>Tylenchoidea</taxon>
        <taxon>Meloidogynidae</taxon>
        <taxon>Meloidogyninae</taxon>
        <taxon>Meloidogyne</taxon>
        <taxon>Meloidogyne incognita group</taxon>
    </lineage>
</organism>
<evidence type="ECO:0000256" key="3">
    <source>
        <dbReference type="ARBA" id="ARBA00004613"/>
    </source>
</evidence>
<dbReference type="SUPFAM" id="SSF51126">
    <property type="entry name" value="Pectin lyase-like"/>
    <property type="match status" value="2"/>
</dbReference>
<evidence type="ECO:0000256" key="5">
    <source>
        <dbReference type="ARBA" id="ARBA00012272"/>
    </source>
</evidence>
<comment type="catalytic activity">
    <reaction evidence="1">
        <text>Eliminative cleavage of (1-&gt;4)-alpha-D-galacturonan to give oligosaccharides with 4-deoxy-alpha-D-galact-4-enuronosyl groups at their non-reducing ends.</text>
        <dbReference type="EC" id="4.2.2.2"/>
    </reaction>
</comment>
<dbReference type="AlphaFoldDB" id="A0A915LIP4"/>
<accession>A0A915LIP4</accession>
<dbReference type="GO" id="GO:0030570">
    <property type="term" value="F:pectate lyase activity"/>
    <property type="evidence" value="ECO:0007669"/>
    <property type="project" value="UniProtKB-EC"/>
</dbReference>
<evidence type="ECO:0000256" key="11">
    <source>
        <dbReference type="ARBA" id="ARBA00039895"/>
    </source>
</evidence>
<evidence type="ECO:0000256" key="4">
    <source>
        <dbReference type="ARBA" id="ARBA00006463"/>
    </source>
</evidence>
<dbReference type="Pfam" id="PF03211">
    <property type="entry name" value="Pectate_lyase"/>
    <property type="match status" value="2"/>
</dbReference>
<dbReference type="GO" id="GO:0005576">
    <property type="term" value="C:extracellular region"/>
    <property type="evidence" value="ECO:0007669"/>
    <property type="project" value="UniProtKB-SubCell"/>
</dbReference>
<evidence type="ECO:0000256" key="6">
    <source>
        <dbReference type="ARBA" id="ARBA00022525"/>
    </source>
</evidence>
<dbReference type="GO" id="GO:0045490">
    <property type="term" value="P:pectin catabolic process"/>
    <property type="evidence" value="ECO:0007669"/>
    <property type="project" value="TreeGrafter"/>
</dbReference>
<dbReference type="PANTHER" id="PTHR33407">
    <property type="entry name" value="PECTATE LYASE F-RELATED"/>
    <property type="match status" value="1"/>
</dbReference>
<evidence type="ECO:0000256" key="10">
    <source>
        <dbReference type="ARBA" id="ARBA00025679"/>
    </source>
</evidence>
<dbReference type="InterPro" id="IPR011050">
    <property type="entry name" value="Pectin_lyase_fold/virulence"/>
</dbReference>
<dbReference type="PANTHER" id="PTHR33407:SF9">
    <property type="entry name" value="PECTATE LYASE F-RELATED"/>
    <property type="match status" value="1"/>
</dbReference>
<comment type="similarity">
    <text evidence="4">Belongs to the polysaccharide lyase 3 family.</text>
</comment>
<evidence type="ECO:0000256" key="9">
    <source>
        <dbReference type="ARBA" id="ARBA00023239"/>
    </source>
</evidence>
<dbReference type="InterPro" id="IPR012334">
    <property type="entry name" value="Pectin_lyas_fold"/>
</dbReference>
<comment type="cofactor">
    <cofactor evidence="2">
        <name>Ca(2+)</name>
        <dbReference type="ChEBI" id="CHEBI:29108"/>
    </cofactor>
</comment>
<evidence type="ECO:0000256" key="1">
    <source>
        <dbReference type="ARBA" id="ARBA00000695"/>
    </source>
</evidence>